<reference evidence="1" key="1">
    <citation type="submission" date="2014-11" db="EMBL/GenBank/DDBJ databases">
        <authorList>
            <person name="Amaro Gonzalez C."/>
        </authorList>
    </citation>
    <scope>NUCLEOTIDE SEQUENCE</scope>
</reference>
<dbReference type="PROSITE" id="PS51257">
    <property type="entry name" value="PROKAR_LIPOPROTEIN"/>
    <property type="match status" value="1"/>
</dbReference>
<accession>A0A0E9RF95</accession>
<dbReference type="EMBL" id="GBXM01080781">
    <property type="protein sequence ID" value="JAH27796.1"/>
    <property type="molecule type" value="Transcribed_RNA"/>
</dbReference>
<proteinExistence type="predicted"/>
<reference evidence="1" key="2">
    <citation type="journal article" date="2015" name="Fish Shellfish Immunol.">
        <title>Early steps in the European eel (Anguilla anguilla)-Vibrio vulnificus interaction in the gills: Role of the RtxA13 toxin.</title>
        <authorList>
            <person name="Callol A."/>
            <person name="Pajuelo D."/>
            <person name="Ebbesson L."/>
            <person name="Teles M."/>
            <person name="MacKenzie S."/>
            <person name="Amaro C."/>
        </authorList>
    </citation>
    <scope>NUCLEOTIDE SEQUENCE</scope>
</reference>
<name>A0A0E9RF95_ANGAN</name>
<evidence type="ECO:0000313" key="1">
    <source>
        <dbReference type="EMBL" id="JAH27796.1"/>
    </source>
</evidence>
<sequence length="36" mass="4250">MYKCFNIIFLLRHSVLCLLYSHLPHLLIGCCSSFTY</sequence>
<organism evidence="1">
    <name type="scientific">Anguilla anguilla</name>
    <name type="common">European freshwater eel</name>
    <name type="synonym">Muraena anguilla</name>
    <dbReference type="NCBI Taxonomy" id="7936"/>
    <lineage>
        <taxon>Eukaryota</taxon>
        <taxon>Metazoa</taxon>
        <taxon>Chordata</taxon>
        <taxon>Craniata</taxon>
        <taxon>Vertebrata</taxon>
        <taxon>Euteleostomi</taxon>
        <taxon>Actinopterygii</taxon>
        <taxon>Neopterygii</taxon>
        <taxon>Teleostei</taxon>
        <taxon>Anguilliformes</taxon>
        <taxon>Anguillidae</taxon>
        <taxon>Anguilla</taxon>
    </lineage>
</organism>
<dbReference type="AlphaFoldDB" id="A0A0E9RF95"/>
<protein>
    <submittedName>
        <fullName evidence="1">Uncharacterized protein</fullName>
    </submittedName>
</protein>